<dbReference type="InParanoid" id="I1CIP5"/>
<evidence type="ECO:0000313" key="3">
    <source>
        <dbReference type="Proteomes" id="UP000009138"/>
    </source>
</evidence>
<feature type="region of interest" description="Disordered" evidence="1">
    <location>
        <begin position="1"/>
        <end position="58"/>
    </location>
</feature>
<feature type="compositionally biased region" description="Polar residues" evidence="1">
    <location>
        <begin position="21"/>
        <end position="37"/>
    </location>
</feature>
<sequence length="58" mass="6517">MIKQQSTHIKNKKGPMESSKRSSMSTTITNGSNNKSLTEGEEKERGRGDVLGDMYLWN</sequence>
<accession>I1CIP5</accession>
<dbReference type="Proteomes" id="UP000009138">
    <property type="component" value="Unassembled WGS sequence"/>
</dbReference>
<proteinExistence type="predicted"/>
<organism evidence="2 3">
    <name type="scientific">Rhizopus delemar (strain RA 99-880 / ATCC MYA-4621 / FGSC 9543 / NRRL 43880)</name>
    <name type="common">Mucormycosis agent</name>
    <name type="synonym">Rhizopus arrhizus var. delemar</name>
    <dbReference type="NCBI Taxonomy" id="246409"/>
    <lineage>
        <taxon>Eukaryota</taxon>
        <taxon>Fungi</taxon>
        <taxon>Fungi incertae sedis</taxon>
        <taxon>Mucoromycota</taxon>
        <taxon>Mucoromycotina</taxon>
        <taxon>Mucoromycetes</taxon>
        <taxon>Mucorales</taxon>
        <taxon>Mucorineae</taxon>
        <taxon>Rhizopodaceae</taxon>
        <taxon>Rhizopus</taxon>
    </lineage>
</organism>
<reference evidence="2 3" key="1">
    <citation type="journal article" date="2009" name="PLoS Genet.">
        <title>Genomic analysis of the basal lineage fungus Rhizopus oryzae reveals a whole-genome duplication.</title>
        <authorList>
            <person name="Ma L.-J."/>
            <person name="Ibrahim A.S."/>
            <person name="Skory C."/>
            <person name="Grabherr M.G."/>
            <person name="Burger G."/>
            <person name="Butler M."/>
            <person name="Elias M."/>
            <person name="Idnurm A."/>
            <person name="Lang B.F."/>
            <person name="Sone T."/>
            <person name="Abe A."/>
            <person name="Calvo S.E."/>
            <person name="Corrochano L.M."/>
            <person name="Engels R."/>
            <person name="Fu J."/>
            <person name="Hansberg W."/>
            <person name="Kim J.-M."/>
            <person name="Kodira C.D."/>
            <person name="Koehrsen M.J."/>
            <person name="Liu B."/>
            <person name="Miranda-Saavedra D."/>
            <person name="O'Leary S."/>
            <person name="Ortiz-Castellanos L."/>
            <person name="Poulter R."/>
            <person name="Rodriguez-Romero J."/>
            <person name="Ruiz-Herrera J."/>
            <person name="Shen Y.-Q."/>
            <person name="Zeng Q."/>
            <person name="Galagan J."/>
            <person name="Birren B.W."/>
            <person name="Cuomo C.A."/>
            <person name="Wickes B.L."/>
        </authorList>
    </citation>
    <scope>NUCLEOTIDE SEQUENCE [LARGE SCALE GENOMIC DNA]</scope>
    <source>
        <strain evidence="3">RA 99-880 / ATCC MYA-4621 / FGSC 9543 / NRRL 43880</strain>
    </source>
</reference>
<dbReference type="AlphaFoldDB" id="I1CIP5"/>
<feature type="compositionally biased region" description="Basic and acidic residues" evidence="1">
    <location>
        <begin position="38"/>
        <end position="50"/>
    </location>
</feature>
<keyword evidence="3" id="KW-1185">Reference proteome</keyword>
<dbReference type="EMBL" id="CH476742">
    <property type="protein sequence ID" value="EIE88325.1"/>
    <property type="molecule type" value="Genomic_DNA"/>
</dbReference>
<evidence type="ECO:0000313" key="2">
    <source>
        <dbReference type="EMBL" id="EIE88325.1"/>
    </source>
</evidence>
<protein>
    <submittedName>
        <fullName evidence="2">Uncharacterized protein</fullName>
    </submittedName>
</protein>
<dbReference type="GeneID" id="93620001"/>
<dbReference type="VEuPathDB" id="FungiDB:RO3G_13036"/>
<gene>
    <name evidence="2" type="ORF">RO3G_13036</name>
</gene>
<name>I1CIP5_RHIO9</name>
<evidence type="ECO:0000256" key="1">
    <source>
        <dbReference type="SAM" id="MobiDB-lite"/>
    </source>
</evidence>
<dbReference type="RefSeq" id="XP_067523721.1">
    <property type="nucleotide sequence ID" value="XM_067667620.1"/>
</dbReference>